<organism evidence="6">
    <name type="scientific">marine sediment metagenome</name>
    <dbReference type="NCBI Taxonomy" id="412755"/>
    <lineage>
        <taxon>unclassified sequences</taxon>
        <taxon>metagenomes</taxon>
        <taxon>ecological metagenomes</taxon>
    </lineage>
</organism>
<dbReference type="PANTHER" id="PTHR43822:SF2">
    <property type="entry name" value="HOMOACONITASE, MITOCHONDRIAL"/>
    <property type="match status" value="1"/>
</dbReference>
<keyword evidence="3" id="KW-0411">Iron-sulfur</keyword>
<dbReference type="GO" id="GO:0046872">
    <property type="term" value="F:metal ion binding"/>
    <property type="evidence" value="ECO:0007669"/>
    <property type="project" value="UniProtKB-KW"/>
</dbReference>
<evidence type="ECO:0000256" key="4">
    <source>
        <dbReference type="ARBA" id="ARBA00023239"/>
    </source>
</evidence>
<dbReference type="PANTHER" id="PTHR43822">
    <property type="entry name" value="HOMOACONITASE, MITOCHONDRIAL-RELATED"/>
    <property type="match status" value="1"/>
</dbReference>
<dbReference type="GO" id="GO:0043436">
    <property type="term" value="P:oxoacid metabolic process"/>
    <property type="evidence" value="ECO:0007669"/>
    <property type="project" value="UniProtKB-ARBA"/>
</dbReference>
<dbReference type="AlphaFoldDB" id="A0A0F9W4X3"/>
<name>A0A0F9W4X3_9ZZZZ</name>
<proteinExistence type="predicted"/>
<dbReference type="InterPro" id="IPR001030">
    <property type="entry name" value="Acoase/IPM_deHydtase_lsu_aba"/>
</dbReference>
<accession>A0A0F9W4X3</accession>
<comment type="caution">
    <text evidence="6">The sequence shown here is derived from an EMBL/GenBank/DDBJ whole genome shotgun (WGS) entry which is preliminary data.</text>
</comment>
<reference evidence="6" key="1">
    <citation type="journal article" date="2015" name="Nature">
        <title>Complex archaea that bridge the gap between prokaryotes and eukaryotes.</title>
        <authorList>
            <person name="Spang A."/>
            <person name="Saw J.H."/>
            <person name="Jorgensen S.L."/>
            <person name="Zaremba-Niedzwiedzka K."/>
            <person name="Martijn J."/>
            <person name="Lind A.E."/>
            <person name="van Eijk R."/>
            <person name="Schleper C."/>
            <person name="Guy L."/>
            <person name="Ettema T.J."/>
        </authorList>
    </citation>
    <scope>NUCLEOTIDE SEQUENCE</scope>
</reference>
<dbReference type="InterPro" id="IPR036008">
    <property type="entry name" value="Aconitase_4Fe-4S_dom"/>
</dbReference>
<gene>
    <name evidence="6" type="ORF">LCGC14_0018560</name>
</gene>
<dbReference type="SUPFAM" id="SSF53732">
    <property type="entry name" value="Aconitase iron-sulfur domain"/>
    <property type="match status" value="1"/>
</dbReference>
<keyword evidence="1" id="KW-0479">Metal-binding</keyword>
<dbReference type="InterPro" id="IPR050067">
    <property type="entry name" value="IPM_dehydratase_rel_enz"/>
</dbReference>
<feature type="domain" description="Aconitase/3-isopropylmalate dehydratase large subunit alpha/beta/alpha" evidence="5">
    <location>
        <begin position="24"/>
        <end position="316"/>
    </location>
</feature>
<evidence type="ECO:0000259" key="5">
    <source>
        <dbReference type="Pfam" id="PF00330"/>
    </source>
</evidence>
<sequence length="458" mass="47973">MAQTLTEKLLARAAGKDAVATGETVLTDVDVLMTHDVCGPGTIGVFKREFGDSARVWDPRRVVIIPDHYIFTSDERCQRNVDTLRAFANEQGIETFYDVIDDPQGRWRFDAAAGPLTSQHGRRYAGVCHSALAEKGHTRPGEVLIGTDSHTCTAGAFGEFATGVGNTDAAFVLGVGKILLRVPESMRFVLDGALADGVMAKDVILHIIGLVGVDGATYRAMEFAGDGIASLSIEDRMTIANMGVEAGAKNAVFPADRATCDFVDAAGKANGTARPYECLSPDGDAVYADTTVIDLSALEPVVAQPPDPAQVVPARQCTDVKLDRAYIGSCTGGKGSDFDAFAAIVRGRTVAIETFGVPATPAVLAHLRQATLGGQTLWDILVDAGVTMTANAGCAACLGGPGDTFGRMNEPLTCISTTNRNFPGRMGDLQGRIYLASPATAAASALAGHIADPREALP</sequence>
<evidence type="ECO:0000256" key="1">
    <source>
        <dbReference type="ARBA" id="ARBA00022723"/>
    </source>
</evidence>
<dbReference type="EMBL" id="LAZR01000003">
    <property type="protein sequence ID" value="KKO11375.1"/>
    <property type="molecule type" value="Genomic_DNA"/>
</dbReference>
<dbReference type="GO" id="GO:0051536">
    <property type="term" value="F:iron-sulfur cluster binding"/>
    <property type="evidence" value="ECO:0007669"/>
    <property type="project" value="UniProtKB-KW"/>
</dbReference>
<evidence type="ECO:0000256" key="2">
    <source>
        <dbReference type="ARBA" id="ARBA00023004"/>
    </source>
</evidence>
<dbReference type="GO" id="GO:0016829">
    <property type="term" value="F:lyase activity"/>
    <property type="evidence" value="ECO:0007669"/>
    <property type="project" value="UniProtKB-KW"/>
</dbReference>
<keyword evidence="2" id="KW-0408">Iron</keyword>
<dbReference type="Gene3D" id="3.30.499.10">
    <property type="entry name" value="Aconitase, domain 3"/>
    <property type="match status" value="2"/>
</dbReference>
<dbReference type="PRINTS" id="PR00415">
    <property type="entry name" value="ACONITASE"/>
</dbReference>
<keyword evidence="4" id="KW-0456">Lyase</keyword>
<evidence type="ECO:0000313" key="6">
    <source>
        <dbReference type="EMBL" id="KKO11375.1"/>
    </source>
</evidence>
<protein>
    <recommendedName>
        <fullName evidence="5">Aconitase/3-isopropylmalate dehydratase large subunit alpha/beta/alpha domain-containing protein</fullName>
    </recommendedName>
</protein>
<dbReference type="InterPro" id="IPR015931">
    <property type="entry name" value="Acnase/IPM_dHydase_lsu_aba_1/3"/>
</dbReference>
<dbReference type="Pfam" id="PF00330">
    <property type="entry name" value="Aconitase"/>
    <property type="match status" value="1"/>
</dbReference>
<evidence type="ECO:0000256" key="3">
    <source>
        <dbReference type="ARBA" id="ARBA00023014"/>
    </source>
</evidence>